<dbReference type="InterPro" id="IPR017853">
    <property type="entry name" value="GH"/>
</dbReference>
<reference evidence="11" key="1">
    <citation type="submission" date="2022-08" db="EMBL/GenBank/DDBJ databases">
        <authorList>
            <person name="Gutierrez-Valencia J."/>
        </authorList>
    </citation>
    <scope>NUCLEOTIDE SEQUENCE</scope>
</reference>
<evidence type="ECO:0000256" key="8">
    <source>
        <dbReference type="RuleBase" id="RU004335"/>
    </source>
</evidence>
<organism evidence="11 12">
    <name type="scientific">Linum tenue</name>
    <dbReference type="NCBI Taxonomy" id="586396"/>
    <lineage>
        <taxon>Eukaryota</taxon>
        <taxon>Viridiplantae</taxon>
        <taxon>Streptophyta</taxon>
        <taxon>Embryophyta</taxon>
        <taxon>Tracheophyta</taxon>
        <taxon>Spermatophyta</taxon>
        <taxon>Magnoliopsida</taxon>
        <taxon>eudicotyledons</taxon>
        <taxon>Gunneridae</taxon>
        <taxon>Pentapetalae</taxon>
        <taxon>rosids</taxon>
        <taxon>fabids</taxon>
        <taxon>Malpighiales</taxon>
        <taxon>Linaceae</taxon>
        <taxon>Linum</taxon>
    </lineage>
</organism>
<dbReference type="InterPro" id="IPR044965">
    <property type="entry name" value="Glyco_hydro_17_plant"/>
</dbReference>
<evidence type="ECO:0000256" key="10">
    <source>
        <dbReference type="SAM" id="SignalP"/>
    </source>
</evidence>
<gene>
    <name evidence="11" type="ORF">LITE_LOCUS37288</name>
</gene>
<keyword evidence="12" id="KW-1185">Reference proteome</keyword>
<evidence type="ECO:0000313" key="11">
    <source>
        <dbReference type="EMBL" id="CAI0467058.1"/>
    </source>
</evidence>
<evidence type="ECO:0000256" key="4">
    <source>
        <dbReference type="ARBA" id="ARBA00022801"/>
    </source>
</evidence>
<dbReference type="EC" id="3.2.1.39" evidence="3"/>
<dbReference type="AlphaFoldDB" id="A0AAV0P8A7"/>
<dbReference type="GO" id="GO:0005975">
    <property type="term" value="P:carbohydrate metabolic process"/>
    <property type="evidence" value="ECO:0007669"/>
    <property type="project" value="InterPro"/>
</dbReference>
<feature type="chain" id="PRO_5043796360" description="glucan endo-1,3-beta-D-glucosidase" evidence="10">
    <location>
        <begin position="35"/>
        <end position="377"/>
    </location>
</feature>
<protein>
    <recommendedName>
        <fullName evidence="3">glucan endo-1,3-beta-D-glucosidase</fullName>
        <ecNumber evidence="3">3.2.1.39</ecNumber>
    </recommendedName>
    <alternativeName>
        <fullName evidence="6">(1-&gt;3)-beta-glucan endohydrolase</fullName>
    </alternativeName>
    <alternativeName>
        <fullName evidence="7">Beta-1,3-endoglucanase</fullName>
    </alternativeName>
</protein>
<name>A0AAV0P8A7_9ROSI</name>
<dbReference type="PROSITE" id="PS00587">
    <property type="entry name" value="GLYCOSYL_HYDROL_F17"/>
    <property type="match status" value="1"/>
</dbReference>
<comment type="similarity">
    <text evidence="2 8">Belongs to the glycosyl hydrolase 17 family.</text>
</comment>
<evidence type="ECO:0000256" key="5">
    <source>
        <dbReference type="ARBA" id="ARBA00023295"/>
    </source>
</evidence>
<dbReference type="InterPro" id="IPR000490">
    <property type="entry name" value="Glyco_hydro_17"/>
</dbReference>
<keyword evidence="10" id="KW-0732">Signal</keyword>
<evidence type="ECO:0000256" key="3">
    <source>
        <dbReference type="ARBA" id="ARBA00012780"/>
    </source>
</evidence>
<comment type="catalytic activity">
    <reaction evidence="1">
        <text>Hydrolysis of (1-&gt;3)-beta-D-glucosidic linkages in (1-&gt;3)-beta-D-glucans.</text>
        <dbReference type="EC" id="3.2.1.39"/>
    </reaction>
</comment>
<evidence type="ECO:0000256" key="6">
    <source>
        <dbReference type="ARBA" id="ARBA00033335"/>
    </source>
</evidence>
<evidence type="ECO:0000256" key="2">
    <source>
        <dbReference type="ARBA" id="ARBA00008773"/>
    </source>
</evidence>
<dbReference type="Pfam" id="PF00332">
    <property type="entry name" value="Glyco_hydro_17"/>
    <property type="match status" value="1"/>
</dbReference>
<dbReference type="Gene3D" id="3.20.20.80">
    <property type="entry name" value="Glycosidases"/>
    <property type="match status" value="1"/>
</dbReference>
<evidence type="ECO:0000256" key="9">
    <source>
        <dbReference type="RuleBase" id="RU004336"/>
    </source>
</evidence>
<dbReference type="PANTHER" id="PTHR32227">
    <property type="entry name" value="GLUCAN ENDO-1,3-BETA-GLUCOSIDASE BG1-RELATED-RELATED"/>
    <property type="match status" value="1"/>
</dbReference>
<accession>A0AAV0P8A7</accession>
<dbReference type="EMBL" id="CAMGYJ010000008">
    <property type="protein sequence ID" value="CAI0467058.1"/>
    <property type="molecule type" value="Genomic_DNA"/>
</dbReference>
<sequence>MASPSSSRYASSSLAAACLLLLALFSANFEPTEAQVGACYGMMGNNLPPPAEVVQLYQQNNIWRMRLYDPNRDALAALRDSGIEVILGVPNSDLQHLNNWGDALWWVQQYVQNFYPAVKIKYIAVGNEVSPMYNAALASAVLPAMRNIYNALVSMGLHEQVEMTVKVSTAIDMTLLGNSYPPSAGAFRDDIRWFVDPIVGFLSSVNAPLLANIYTYFSYRDNPGSISLPYALMSSQSVSVWDNGLGYTNLFDAMLDATYSAVERVGGWNVDVVVSESGWPSGGAGEATTMDNARAYVNNLVAHVKGGSPKKPNKFIETYFFAMFDENQKDPELEKNFGLFYPWKQSKYNVYYGATRDWNVVPGSELSNATSSLVSAT</sequence>
<evidence type="ECO:0000256" key="7">
    <source>
        <dbReference type="ARBA" id="ARBA00033417"/>
    </source>
</evidence>
<comment type="caution">
    <text evidence="11">The sequence shown here is derived from an EMBL/GenBank/DDBJ whole genome shotgun (WGS) entry which is preliminary data.</text>
</comment>
<dbReference type="Proteomes" id="UP001154282">
    <property type="component" value="Unassembled WGS sequence"/>
</dbReference>
<keyword evidence="4 9" id="KW-0378">Hydrolase</keyword>
<dbReference type="FunFam" id="3.20.20.80:FF:000010">
    <property type="entry name" value="glucan endo-1,3-beta-glucosidase, basic"/>
    <property type="match status" value="1"/>
</dbReference>
<feature type="signal peptide" evidence="10">
    <location>
        <begin position="1"/>
        <end position="34"/>
    </location>
</feature>
<evidence type="ECO:0000313" key="12">
    <source>
        <dbReference type="Proteomes" id="UP001154282"/>
    </source>
</evidence>
<dbReference type="GO" id="GO:0042973">
    <property type="term" value="F:glucan endo-1,3-beta-D-glucosidase activity"/>
    <property type="evidence" value="ECO:0007669"/>
    <property type="project" value="UniProtKB-EC"/>
</dbReference>
<dbReference type="SUPFAM" id="SSF51445">
    <property type="entry name" value="(Trans)glycosidases"/>
    <property type="match status" value="1"/>
</dbReference>
<keyword evidence="5 9" id="KW-0326">Glycosidase</keyword>
<proteinExistence type="inferred from homology"/>
<evidence type="ECO:0000256" key="1">
    <source>
        <dbReference type="ARBA" id="ARBA00000382"/>
    </source>
</evidence>